<feature type="compositionally biased region" description="Pro residues" evidence="1">
    <location>
        <begin position="254"/>
        <end position="263"/>
    </location>
</feature>
<dbReference type="Proteomes" id="UP000252139">
    <property type="component" value="Unassembled WGS sequence"/>
</dbReference>
<dbReference type="AlphaFoldDB" id="A0A367JF00"/>
<evidence type="ECO:0000313" key="2">
    <source>
        <dbReference type="EMBL" id="RCH88449.1"/>
    </source>
</evidence>
<accession>A0A367JF00</accession>
<feature type="compositionally biased region" description="Polar residues" evidence="1">
    <location>
        <begin position="72"/>
        <end position="89"/>
    </location>
</feature>
<name>A0A367JF00_RHIAZ</name>
<keyword evidence="3" id="KW-1185">Reference proteome</keyword>
<reference evidence="2 3" key="1">
    <citation type="journal article" date="2018" name="G3 (Bethesda)">
        <title>Phylogenetic and Phylogenomic Definition of Rhizopus Species.</title>
        <authorList>
            <person name="Gryganskyi A.P."/>
            <person name="Golan J."/>
            <person name="Dolatabadi S."/>
            <person name="Mondo S."/>
            <person name="Robb S."/>
            <person name="Idnurm A."/>
            <person name="Muszewska A."/>
            <person name="Steczkiewicz K."/>
            <person name="Masonjones S."/>
            <person name="Liao H.L."/>
            <person name="Gajdeczka M.T."/>
            <person name="Anike F."/>
            <person name="Vuek A."/>
            <person name="Anishchenko I.M."/>
            <person name="Voigt K."/>
            <person name="de Hoog G.S."/>
            <person name="Smith M.E."/>
            <person name="Heitman J."/>
            <person name="Vilgalys R."/>
            <person name="Stajich J.E."/>
        </authorList>
    </citation>
    <scope>NUCLEOTIDE SEQUENCE [LARGE SCALE GENOMIC DNA]</scope>
    <source>
        <strain evidence="2 3">CBS 357.93</strain>
    </source>
</reference>
<feature type="region of interest" description="Disordered" evidence="1">
    <location>
        <begin position="206"/>
        <end position="266"/>
    </location>
</feature>
<sequence>MVFTSDDDSIWEFDAPKFWNFTEETEQELPSDSWFSEKTVSGPSYPPHFYPPTPEAYTNRQTPAIPRERSLDPSSSYSKKNEPITQKTSYDPLLSAPSSKKRPFGNDKNQQDIKLDASRKQKITSNVFSRLAQSNTIASISKMAKPPDMKYQAKLNHRNTTAVTKKPITNKKNPTAITSATTTSRKPYSKQSKFVYKRVEKLTGIDDPFSTETNTTVATVQESSTTHQKQPPRQEPISSTSHVSSNQDKKDDTPLPPHMPFTPPRQIIPDWFFFNSPEKATIAAIKDSPRKESPSFIKDQTSPSPQSKEKKTKVPMFIQKNPFLEESPSVKKATNLPVPPRYTKLSTTGRYLNIDNEPEEPPQSIEHIKSPFEVAEKEDIRHIRHRRIIEDLRRRIYKKDPRHIRHKKIIEDLRLKVAKAVREAAEKNK</sequence>
<feature type="compositionally biased region" description="Pro residues" evidence="1">
    <location>
        <begin position="44"/>
        <end position="54"/>
    </location>
</feature>
<evidence type="ECO:0000313" key="3">
    <source>
        <dbReference type="Proteomes" id="UP000252139"/>
    </source>
</evidence>
<comment type="caution">
    <text evidence="2">The sequence shown here is derived from an EMBL/GenBank/DDBJ whole genome shotgun (WGS) entry which is preliminary data.</text>
</comment>
<dbReference type="EMBL" id="PJQL01001465">
    <property type="protein sequence ID" value="RCH88449.1"/>
    <property type="molecule type" value="Genomic_DNA"/>
</dbReference>
<feature type="compositionally biased region" description="Polar residues" evidence="1">
    <location>
        <begin position="176"/>
        <end position="191"/>
    </location>
</feature>
<gene>
    <name evidence="2" type="ORF">CU097_009938</name>
</gene>
<feature type="compositionally biased region" description="Polar residues" evidence="1">
    <location>
        <begin position="30"/>
        <end position="42"/>
    </location>
</feature>
<feature type="compositionally biased region" description="Low complexity" evidence="1">
    <location>
        <begin position="164"/>
        <end position="175"/>
    </location>
</feature>
<evidence type="ECO:0000256" key="1">
    <source>
        <dbReference type="SAM" id="MobiDB-lite"/>
    </source>
</evidence>
<feature type="region of interest" description="Disordered" evidence="1">
    <location>
        <begin position="24"/>
        <end position="120"/>
    </location>
</feature>
<feature type="compositionally biased region" description="Polar residues" evidence="1">
    <location>
        <begin position="210"/>
        <end position="246"/>
    </location>
</feature>
<feature type="region of interest" description="Disordered" evidence="1">
    <location>
        <begin position="155"/>
        <end position="191"/>
    </location>
</feature>
<dbReference type="OrthoDB" id="2271080at2759"/>
<proteinExistence type="predicted"/>
<organism evidence="2 3">
    <name type="scientific">Rhizopus azygosporus</name>
    <name type="common">Rhizopus microsporus var. azygosporus</name>
    <dbReference type="NCBI Taxonomy" id="86630"/>
    <lineage>
        <taxon>Eukaryota</taxon>
        <taxon>Fungi</taxon>
        <taxon>Fungi incertae sedis</taxon>
        <taxon>Mucoromycota</taxon>
        <taxon>Mucoromycotina</taxon>
        <taxon>Mucoromycetes</taxon>
        <taxon>Mucorales</taxon>
        <taxon>Mucorineae</taxon>
        <taxon>Rhizopodaceae</taxon>
        <taxon>Rhizopus</taxon>
    </lineage>
</organism>
<feature type="compositionally biased region" description="Basic and acidic residues" evidence="1">
    <location>
        <begin position="109"/>
        <end position="119"/>
    </location>
</feature>
<feature type="region of interest" description="Disordered" evidence="1">
    <location>
        <begin position="285"/>
        <end position="312"/>
    </location>
</feature>
<protein>
    <submittedName>
        <fullName evidence="2">Uncharacterized protein</fullName>
    </submittedName>
</protein>